<dbReference type="PANTHER" id="PTHR31225">
    <property type="entry name" value="OS04G0344100 PROTEIN-RELATED"/>
    <property type="match status" value="1"/>
</dbReference>
<evidence type="ECO:0000256" key="4">
    <source>
        <dbReference type="SAM" id="MobiDB-lite"/>
    </source>
</evidence>
<dbReference type="PANTHER" id="PTHR31225:SF92">
    <property type="entry name" value="OS04G0345400 PROTEIN"/>
    <property type="match status" value="1"/>
</dbReference>
<feature type="region of interest" description="Disordered" evidence="4">
    <location>
        <begin position="24"/>
        <end position="59"/>
    </location>
</feature>
<evidence type="ECO:0000259" key="6">
    <source>
        <dbReference type="Pfam" id="PF03936"/>
    </source>
</evidence>
<reference evidence="8" key="2">
    <citation type="journal article" date="2017" name="Nat. Plants">
        <title>The Aegilops tauschii genome reveals multiple impacts of transposons.</title>
        <authorList>
            <person name="Zhao G."/>
            <person name="Zou C."/>
            <person name="Li K."/>
            <person name="Wang K."/>
            <person name="Li T."/>
            <person name="Gao L."/>
            <person name="Zhang X."/>
            <person name="Wang H."/>
            <person name="Yang Z."/>
            <person name="Liu X."/>
            <person name="Jiang W."/>
            <person name="Mao L."/>
            <person name="Kong X."/>
            <person name="Jiao Y."/>
            <person name="Jia J."/>
        </authorList>
    </citation>
    <scope>NUCLEOTIDE SEQUENCE [LARGE SCALE GENOMIC DNA]</scope>
    <source>
        <strain evidence="8">cv. AL8/78</strain>
    </source>
</reference>
<evidence type="ECO:0000313" key="7">
    <source>
        <dbReference type="EnsemblPlants" id="AET2Gv20273900.1"/>
    </source>
</evidence>
<dbReference type="Pfam" id="PF01397">
    <property type="entry name" value="Terpene_synth"/>
    <property type="match status" value="1"/>
</dbReference>
<feature type="domain" description="Terpene synthase N-terminal" evidence="5">
    <location>
        <begin position="86"/>
        <end position="257"/>
    </location>
</feature>
<dbReference type="Proteomes" id="UP000015105">
    <property type="component" value="Chromosome 2D"/>
</dbReference>
<dbReference type="CDD" id="cd00684">
    <property type="entry name" value="Terpene_cyclase_plant_C1"/>
    <property type="match status" value="1"/>
</dbReference>
<dbReference type="SUPFAM" id="SSF48576">
    <property type="entry name" value="Terpenoid synthases"/>
    <property type="match status" value="1"/>
</dbReference>
<dbReference type="InterPro" id="IPR008930">
    <property type="entry name" value="Terpenoid_cyclase/PrenylTrfase"/>
</dbReference>
<dbReference type="KEGG" id="ats:109748704"/>
<dbReference type="InterPro" id="IPR001906">
    <property type="entry name" value="Terpene_synth_N"/>
</dbReference>
<dbReference type="STRING" id="200361.A0A453AVS1"/>
<organism evidence="7 8">
    <name type="scientific">Aegilops tauschii subsp. strangulata</name>
    <name type="common">Goatgrass</name>
    <dbReference type="NCBI Taxonomy" id="200361"/>
    <lineage>
        <taxon>Eukaryota</taxon>
        <taxon>Viridiplantae</taxon>
        <taxon>Streptophyta</taxon>
        <taxon>Embryophyta</taxon>
        <taxon>Tracheophyta</taxon>
        <taxon>Spermatophyta</taxon>
        <taxon>Magnoliopsida</taxon>
        <taxon>Liliopsida</taxon>
        <taxon>Poales</taxon>
        <taxon>Poaceae</taxon>
        <taxon>BOP clade</taxon>
        <taxon>Pooideae</taxon>
        <taxon>Triticodae</taxon>
        <taxon>Triticeae</taxon>
        <taxon>Triticinae</taxon>
        <taxon>Aegilops</taxon>
    </lineage>
</organism>
<keyword evidence="3" id="KW-0479">Metal-binding</keyword>
<reference evidence="7" key="3">
    <citation type="journal article" date="2017" name="Nature">
        <title>Genome sequence of the progenitor of the wheat D genome Aegilops tauschii.</title>
        <authorList>
            <person name="Luo M.C."/>
            <person name="Gu Y.Q."/>
            <person name="Puiu D."/>
            <person name="Wang H."/>
            <person name="Twardziok S.O."/>
            <person name="Deal K.R."/>
            <person name="Huo N."/>
            <person name="Zhu T."/>
            <person name="Wang L."/>
            <person name="Wang Y."/>
            <person name="McGuire P.E."/>
            <person name="Liu S."/>
            <person name="Long H."/>
            <person name="Ramasamy R.K."/>
            <person name="Rodriguez J.C."/>
            <person name="Van S.L."/>
            <person name="Yuan L."/>
            <person name="Wang Z."/>
            <person name="Xia Z."/>
            <person name="Xiao L."/>
            <person name="Anderson O.D."/>
            <person name="Ouyang S."/>
            <person name="Liang Y."/>
            <person name="Zimin A.V."/>
            <person name="Pertea G."/>
            <person name="Qi P."/>
            <person name="Bennetzen J.L."/>
            <person name="Dai X."/>
            <person name="Dawson M.W."/>
            <person name="Muller H.G."/>
            <person name="Kugler K."/>
            <person name="Rivarola-Duarte L."/>
            <person name="Spannagl M."/>
            <person name="Mayer K.F.X."/>
            <person name="Lu F.H."/>
            <person name="Bevan M.W."/>
            <person name="Leroy P."/>
            <person name="Li P."/>
            <person name="You F.M."/>
            <person name="Sun Q."/>
            <person name="Liu Z."/>
            <person name="Lyons E."/>
            <person name="Wicker T."/>
            <person name="Salzberg S.L."/>
            <person name="Devos K.M."/>
            <person name="Dvorak J."/>
        </authorList>
    </citation>
    <scope>NUCLEOTIDE SEQUENCE [LARGE SCALE GENOMIC DNA]</scope>
    <source>
        <strain evidence="7">cv. AL8/78</strain>
    </source>
</reference>
<dbReference type="InterPro" id="IPR050148">
    <property type="entry name" value="Terpene_synthase-like"/>
</dbReference>
<proteinExistence type="predicted"/>
<dbReference type="GeneID" id="109748704"/>
<dbReference type="OrthoDB" id="1877784at2759"/>
<dbReference type="Gene3D" id="1.50.10.130">
    <property type="entry name" value="Terpene synthase, N-terminal domain"/>
    <property type="match status" value="1"/>
</dbReference>
<dbReference type="InterPro" id="IPR034741">
    <property type="entry name" value="Terpene_cyclase-like_1_C"/>
</dbReference>
<dbReference type="SFLD" id="SFLDG01019">
    <property type="entry name" value="Terpene_Cyclase_Like_1_C_Termi"/>
    <property type="match status" value="1"/>
</dbReference>
<dbReference type="RefSeq" id="XP_020163312.1">
    <property type="nucleotide sequence ID" value="XM_020307723.4"/>
</dbReference>
<dbReference type="Gramene" id="AET2Gv20273900.1">
    <property type="protein sequence ID" value="AET2Gv20273900.1"/>
    <property type="gene ID" value="AET2Gv20273900"/>
</dbReference>
<name>A0A453AVS1_AEGTS</name>
<dbReference type="InterPro" id="IPR008949">
    <property type="entry name" value="Isoprenoid_synthase_dom_sf"/>
</dbReference>
<reference evidence="7" key="5">
    <citation type="journal article" date="2021" name="G3 (Bethesda)">
        <title>Aegilops tauschii genome assembly Aet v5.0 features greater sequence contiguity and improved annotation.</title>
        <authorList>
            <person name="Wang L."/>
            <person name="Zhu T."/>
            <person name="Rodriguez J.C."/>
            <person name="Deal K.R."/>
            <person name="Dubcovsky J."/>
            <person name="McGuire P.E."/>
            <person name="Lux T."/>
            <person name="Spannagl M."/>
            <person name="Mayer K.F.X."/>
            <person name="Baldrich P."/>
            <person name="Meyers B.C."/>
            <person name="Huo N."/>
            <person name="Gu Y.Q."/>
            <person name="Zhou H."/>
            <person name="Devos K.M."/>
            <person name="Bennetzen J.L."/>
            <person name="Unver T."/>
            <person name="Budak H."/>
            <person name="Gulick P.J."/>
            <person name="Galiba G."/>
            <person name="Kalapos B."/>
            <person name="Nelson D.R."/>
            <person name="Li P."/>
            <person name="You F.M."/>
            <person name="Luo M.C."/>
            <person name="Dvorak J."/>
        </authorList>
    </citation>
    <scope>NUCLEOTIDE SEQUENCE [LARGE SCALE GENOMIC DNA]</scope>
    <source>
        <strain evidence="7">cv. AL8/78</strain>
    </source>
</reference>
<comment type="cofactor">
    <cofactor evidence="1">
        <name>Mn(2+)</name>
        <dbReference type="ChEBI" id="CHEBI:29035"/>
    </cofactor>
</comment>
<dbReference type="InterPro" id="IPR044814">
    <property type="entry name" value="Terpene_cyclase_plant_C1"/>
</dbReference>
<protein>
    <submittedName>
        <fullName evidence="7">Uncharacterized protein</fullName>
    </submittedName>
</protein>
<evidence type="ECO:0000256" key="2">
    <source>
        <dbReference type="ARBA" id="ARBA00001946"/>
    </source>
</evidence>
<feature type="domain" description="Terpene synthase metal-binding" evidence="6">
    <location>
        <begin position="315"/>
        <end position="551"/>
    </location>
</feature>
<dbReference type="GO" id="GO:0010333">
    <property type="term" value="F:terpene synthase activity"/>
    <property type="evidence" value="ECO:0007669"/>
    <property type="project" value="InterPro"/>
</dbReference>
<dbReference type="OMA" id="EYMHEER"/>
<reference evidence="8" key="1">
    <citation type="journal article" date="2014" name="Science">
        <title>Ancient hybridizations among the ancestral genomes of bread wheat.</title>
        <authorList>
            <consortium name="International Wheat Genome Sequencing Consortium,"/>
            <person name="Marcussen T."/>
            <person name="Sandve S.R."/>
            <person name="Heier L."/>
            <person name="Spannagl M."/>
            <person name="Pfeifer M."/>
            <person name="Jakobsen K.S."/>
            <person name="Wulff B.B."/>
            <person name="Steuernagel B."/>
            <person name="Mayer K.F."/>
            <person name="Olsen O.A."/>
        </authorList>
    </citation>
    <scope>NUCLEOTIDE SEQUENCE [LARGE SCALE GENOMIC DNA]</scope>
    <source>
        <strain evidence="8">cv. AL8/78</strain>
    </source>
</reference>
<dbReference type="FunFam" id="1.10.600.10:FF:000007">
    <property type="entry name" value="Isoprene synthase, chloroplastic"/>
    <property type="match status" value="1"/>
</dbReference>
<sequence>MAASLKPTPAILLSRPCSISTGGNYSSRLPLQPSPRPRFPHVQASPATEATPTSRVEHETRDTYNHVASAGVAAAPKTLSRYEPSLWGDYFLDYEPKPLQRSEKWMIARAHKLKEDINMLFESCKCTVERITLLDSVQRLGIDHHFKKQVDIALSQITEDEFSSSSLHHVALRFGLLREHGLWVSADVFNKFKNEDGSFRKDITNDPKGLLCLYNAAHLLVHGEPSLEEAISFTKHHLELMRDTLKSPLDEQVKRALRVPLPRTLKRVETLHYISEYMHEERHNPTLLELAKLEFNLLQHVHLKELKYLTKWWRDLYTCVGLNYARDRLVEGYLWCYAIYHEKEFAFSRIFLTKQLMLISLMDDTYDARATIEECRQLNATIQRWDERATSLLPDYLKRFYTELLRIFKDATSEVAICDTYHVAYARKAFQDLSAYYLQEAEWLHQNHKPSFKDHLSLSAMSIGSPTICVGLMVGMGDPVTREAFEWAAGYPKVAIACGKIARLMDDIAAFKGGKAKGDMASSIECYMVEHSVTSEVAISKILSLLEDEWRTLNQAHFEHHSHLLVVQRIINFANSMLVFYAGKDAYTFSINLKETVESLFVKPIPM</sequence>
<dbReference type="AlphaFoldDB" id="A0A453AVS1"/>
<accession>A0A453AVS1</accession>
<comment type="cofactor">
    <cofactor evidence="2">
        <name>Mg(2+)</name>
        <dbReference type="ChEBI" id="CHEBI:18420"/>
    </cofactor>
</comment>
<keyword evidence="8" id="KW-1185">Reference proteome</keyword>
<evidence type="ECO:0000259" key="5">
    <source>
        <dbReference type="Pfam" id="PF01397"/>
    </source>
</evidence>
<feature type="compositionally biased region" description="Polar residues" evidence="4">
    <location>
        <begin position="45"/>
        <end position="54"/>
    </location>
</feature>
<dbReference type="InterPro" id="IPR005630">
    <property type="entry name" value="Terpene_synthase_metal-bd"/>
</dbReference>
<dbReference type="SUPFAM" id="SSF48239">
    <property type="entry name" value="Terpenoid cyclases/Protein prenyltransferases"/>
    <property type="match status" value="1"/>
</dbReference>
<dbReference type="GO" id="GO:0016102">
    <property type="term" value="P:diterpenoid biosynthetic process"/>
    <property type="evidence" value="ECO:0007669"/>
    <property type="project" value="InterPro"/>
</dbReference>
<evidence type="ECO:0000256" key="1">
    <source>
        <dbReference type="ARBA" id="ARBA00001936"/>
    </source>
</evidence>
<dbReference type="InterPro" id="IPR036965">
    <property type="entry name" value="Terpene_synth_N_sf"/>
</dbReference>
<dbReference type="Pfam" id="PF03936">
    <property type="entry name" value="Terpene_synth_C"/>
    <property type="match status" value="1"/>
</dbReference>
<evidence type="ECO:0000256" key="3">
    <source>
        <dbReference type="ARBA" id="ARBA00022723"/>
    </source>
</evidence>
<dbReference type="Gene3D" id="1.10.600.10">
    <property type="entry name" value="Farnesyl Diphosphate Synthase"/>
    <property type="match status" value="1"/>
</dbReference>
<dbReference type="EnsemblPlants" id="AET2Gv20273900.1">
    <property type="protein sequence ID" value="AET2Gv20273900.1"/>
    <property type="gene ID" value="AET2Gv20273900"/>
</dbReference>
<dbReference type="GO" id="GO:0000287">
    <property type="term" value="F:magnesium ion binding"/>
    <property type="evidence" value="ECO:0007669"/>
    <property type="project" value="InterPro"/>
</dbReference>
<reference evidence="7" key="4">
    <citation type="submission" date="2019-03" db="UniProtKB">
        <authorList>
            <consortium name="EnsemblPlants"/>
        </authorList>
    </citation>
    <scope>IDENTIFICATION</scope>
</reference>
<evidence type="ECO:0000313" key="8">
    <source>
        <dbReference type="Proteomes" id="UP000015105"/>
    </source>
</evidence>
<dbReference type="SFLD" id="SFLDS00005">
    <property type="entry name" value="Isoprenoid_Synthase_Type_I"/>
    <property type="match status" value="1"/>
</dbReference>